<dbReference type="GO" id="GO:0016787">
    <property type="term" value="F:hydrolase activity"/>
    <property type="evidence" value="ECO:0007669"/>
    <property type="project" value="UniProtKB-KW"/>
</dbReference>
<accession>A0A089NZB4</accession>
<dbReference type="Gene3D" id="3.40.50.300">
    <property type="entry name" value="P-loop containing nucleotide triphosphate hydrolases"/>
    <property type="match status" value="1"/>
</dbReference>
<dbReference type="STRING" id="693986.MOC_3408"/>
<dbReference type="InterPro" id="IPR014015">
    <property type="entry name" value="Helicase_SF3_DNA-vir"/>
</dbReference>
<keyword evidence="2" id="KW-0378">Hydrolase</keyword>
<dbReference type="AlphaFoldDB" id="A0A089NZB4"/>
<keyword evidence="3" id="KW-0067">ATP-binding</keyword>
<dbReference type="NCBIfam" id="TIGR01613">
    <property type="entry name" value="primase_Cterm"/>
    <property type="match status" value="1"/>
</dbReference>
<dbReference type="eggNOG" id="COG4983">
    <property type="taxonomic scope" value="Bacteria"/>
</dbReference>
<keyword evidence="7" id="KW-1185">Reference proteome</keyword>
<feature type="domain" description="SF3 helicase" evidence="5">
    <location>
        <begin position="467"/>
        <end position="626"/>
    </location>
</feature>
<dbReference type="RefSeq" id="WP_244447654.1">
    <property type="nucleotide sequence ID" value="NZ_CP003811.1"/>
</dbReference>
<dbReference type="eggNOG" id="COG3378">
    <property type="taxonomic scope" value="Bacteria"/>
</dbReference>
<dbReference type="InterPro" id="IPR045455">
    <property type="entry name" value="NrS-1_pol-like_helicase"/>
</dbReference>
<dbReference type="KEGG" id="mor:MOC_3408"/>
<evidence type="ECO:0000256" key="1">
    <source>
        <dbReference type="ARBA" id="ARBA00022741"/>
    </source>
</evidence>
<dbReference type="SMART" id="SM00885">
    <property type="entry name" value="D5_N"/>
    <property type="match status" value="1"/>
</dbReference>
<dbReference type="PANTHER" id="PTHR35372:SF2">
    <property type="entry name" value="SF3 HELICASE DOMAIN-CONTAINING PROTEIN"/>
    <property type="match status" value="1"/>
</dbReference>
<dbReference type="PROSITE" id="PS51206">
    <property type="entry name" value="SF3_HELICASE_1"/>
    <property type="match status" value="1"/>
</dbReference>
<keyword evidence="1" id="KW-0547">Nucleotide-binding</keyword>
<proteinExistence type="predicted"/>
<dbReference type="NCBIfam" id="NF011296">
    <property type="entry name" value="PRK14709.1"/>
    <property type="match status" value="1"/>
</dbReference>
<dbReference type="Pfam" id="PF08706">
    <property type="entry name" value="D5_N"/>
    <property type="match status" value="1"/>
</dbReference>
<evidence type="ECO:0000313" key="6">
    <source>
        <dbReference type="EMBL" id="AIQ91163.1"/>
    </source>
</evidence>
<evidence type="ECO:0000259" key="5">
    <source>
        <dbReference type="PROSITE" id="PS51206"/>
    </source>
</evidence>
<organism evidence="6 7">
    <name type="scientific">Methylobacterium oryzae CBMB20</name>
    <dbReference type="NCBI Taxonomy" id="693986"/>
    <lineage>
        <taxon>Bacteria</taxon>
        <taxon>Pseudomonadati</taxon>
        <taxon>Pseudomonadota</taxon>
        <taxon>Alphaproteobacteria</taxon>
        <taxon>Hyphomicrobiales</taxon>
        <taxon>Methylobacteriaceae</taxon>
        <taxon>Methylobacterium</taxon>
    </lineage>
</organism>
<gene>
    <name evidence="6" type="ORF">MOC_3408</name>
</gene>
<dbReference type="Pfam" id="PF19263">
    <property type="entry name" value="DUF5906"/>
    <property type="match status" value="1"/>
</dbReference>
<dbReference type="InterPro" id="IPR006500">
    <property type="entry name" value="Helicase_put_C_phage/plasmid"/>
</dbReference>
<dbReference type="InterPro" id="IPR014818">
    <property type="entry name" value="Phage/plasmid_primase_P4_C"/>
</dbReference>
<evidence type="ECO:0000313" key="7">
    <source>
        <dbReference type="Proteomes" id="UP000029492"/>
    </source>
</evidence>
<dbReference type="EMBL" id="CP003811">
    <property type="protein sequence ID" value="AIQ91163.1"/>
    <property type="molecule type" value="Genomic_DNA"/>
</dbReference>
<reference evidence="6 7" key="1">
    <citation type="journal article" date="2014" name="PLoS ONE">
        <title>Genome Information of Methylobacterium oryzae, a Plant-Probiotic Methylotroph in the Phyllosphere.</title>
        <authorList>
            <person name="Kwak M.J."/>
            <person name="Jeong H."/>
            <person name="Madhaiyan M."/>
            <person name="Lee Y."/>
            <person name="Sa T.M."/>
            <person name="Oh T.K."/>
            <person name="Kim J.F."/>
        </authorList>
    </citation>
    <scope>NUCLEOTIDE SEQUENCE [LARGE SCALE GENOMIC DNA]</scope>
    <source>
        <strain evidence="6 7">CBMB20</strain>
    </source>
</reference>
<dbReference type="Proteomes" id="UP000029492">
    <property type="component" value="Chromosome"/>
</dbReference>
<evidence type="ECO:0000256" key="3">
    <source>
        <dbReference type="ARBA" id="ARBA00022840"/>
    </source>
</evidence>
<dbReference type="PANTHER" id="PTHR35372">
    <property type="entry name" value="ATP BINDING PROTEIN-RELATED"/>
    <property type="match status" value="1"/>
</dbReference>
<name>A0A089NZB4_9HYPH</name>
<dbReference type="InterPro" id="IPR051620">
    <property type="entry name" value="ORF904-like_C"/>
</dbReference>
<evidence type="ECO:0000256" key="2">
    <source>
        <dbReference type="ARBA" id="ARBA00022801"/>
    </source>
</evidence>
<dbReference type="InterPro" id="IPR027417">
    <property type="entry name" value="P-loop_NTPase"/>
</dbReference>
<protein>
    <submittedName>
        <fullName evidence="6">P4 family phage/plasmid primase</fullName>
    </submittedName>
</protein>
<dbReference type="GO" id="GO:0005524">
    <property type="term" value="F:ATP binding"/>
    <property type="evidence" value="ECO:0007669"/>
    <property type="project" value="UniProtKB-KW"/>
</dbReference>
<dbReference type="HOGENOM" id="CLU_381240_0_0_5"/>
<evidence type="ECO:0000256" key="4">
    <source>
        <dbReference type="SAM" id="MobiDB-lite"/>
    </source>
</evidence>
<sequence>MSAPRTIPPLPKPGIKFPALPAALDDMRAEARWLVWRWEAHPRSGKLTKVPFIADAPRYKAASSRPSTWRSFEVAVAAYEAGEAHGIGFALAGSTFGMFDLDDCRDPVTGDIEPWAQAQVNRSASYAEITTSGTGLRIIGLAKGPKVHRNQAVLGSNGGRIETYRSCERYVVVTGDHLPGSPDSLVELDAEIDSTVEWLDEVASLGGEADAPAADSEPPRARTAPRSDLPDELMQLVECGAPEGQRSDQFMHVVGWLKDYGWEVAEIVDLLARHPAGIGEKYADRLPQEVKRCWDKAKVKPRRQQSALPLDELVTEDSATIRFVELYGDTLRFCHDHRAWFEWTGAAWRKNRIGIALRWARELARELGRSLGDDPKGKAILGKTAFAAGVEKFARTDAAFAVTQEAWDANLWLLGTPGGTVDLRTGELREPEPADGITKLTAVAPAQASNCPLWLAFLDQATKADPEMIRLLQQLAGIALTGETREHILPFAFGDGGNGKGVLVNTLARILGDYAVTASMDTFMASHGDKHSTDLAMLRGARLVTASETEEGRAWAESRIKQMTGGDPITARFMRCDNFTYVPQFLLLIMGNNKPNLNSVDAAMRRRFIMLPFENKPAVVDPLLPQKLEAEWPGILRWAIEGCLDWQRNGLVRSERDKAATEEYFATQDAFGQWLAEECDCEPGNEFKTATSAELFSAWQSFARRMGDVPGTLKTFPDRLEKRGFVKKHRKIGSVWHGIRLRPQRPWQEAAE</sequence>
<feature type="region of interest" description="Disordered" evidence="4">
    <location>
        <begin position="208"/>
        <end position="229"/>
    </location>
</feature>